<name>A0ABU6WLI1_9FABA</name>
<dbReference type="CDD" id="cd04480">
    <property type="entry name" value="RPA1_DBD_A_like"/>
    <property type="match status" value="1"/>
</dbReference>
<dbReference type="InterPro" id="IPR003871">
    <property type="entry name" value="RFA1B/D_OB_1st"/>
</dbReference>
<dbReference type="Pfam" id="PF02721">
    <property type="entry name" value="DUF223"/>
    <property type="match status" value="1"/>
</dbReference>
<evidence type="ECO:0000313" key="2">
    <source>
        <dbReference type="EMBL" id="MED6185153.1"/>
    </source>
</evidence>
<organism evidence="2 3">
    <name type="scientific">Stylosanthes scabra</name>
    <dbReference type="NCBI Taxonomy" id="79078"/>
    <lineage>
        <taxon>Eukaryota</taxon>
        <taxon>Viridiplantae</taxon>
        <taxon>Streptophyta</taxon>
        <taxon>Embryophyta</taxon>
        <taxon>Tracheophyta</taxon>
        <taxon>Spermatophyta</taxon>
        <taxon>Magnoliopsida</taxon>
        <taxon>eudicotyledons</taxon>
        <taxon>Gunneridae</taxon>
        <taxon>Pentapetalae</taxon>
        <taxon>rosids</taxon>
        <taxon>fabids</taxon>
        <taxon>Fabales</taxon>
        <taxon>Fabaceae</taxon>
        <taxon>Papilionoideae</taxon>
        <taxon>50 kb inversion clade</taxon>
        <taxon>dalbergioids sensu lato</taxon>
        <taxon>Dalbergieae</taxon>
        <taxon>Pterocarpus clade</taxon>
        <taxon>Stylosanthes</taxon>
    </lineage>
</organism>
<dbReference type="Proteomes" id="UP001341840">
    <property type="component" value="Unassembled WGS sequence"/>
</dbReference>
<dbReference type="EMBL" id="JASCZI010181655">
    <property type="protein sequence ID" value="MED6185153.1"/>
    <property type="molecule type" value="Genomic_DNA"/>
</dbReference>
<sequence length="312" mass="35963">MFVYLYLYSMKVKLRIWEVRFFEESVISYLPQKERDRGRNNINFFAKNRVEIHYASDMGSSQLVPGLSDEGDRVADIRPANLGCKFVVASSDCMNCPWISKDATSMELVLQDREGDRIHCSIGRAHVGIFKTVIRESGTYSMQNFVIQMNVKSPRTTPHQYKLSFYAKTEVRTLASTTFQFSRFRFMPFPEIEAMPGQNDQFQIDCIGYVVAKEDPKDMVTKDGLETTCMSLYLEDLEGNKMKCTVFEDLVGKLVQLAAKDDVQPLIVVAQLFKPCVYLNETYIQNTRYVSKVFLNPEFPEVIAFRDRLVIL</sequence>
<protein>
    <recommendedName>
        <fullName evidence="1">Replication protein A 70 kDa DNA-binding subunit B/D first OB fold domain-containing protein</fullName>
    </recommendedName>
</protein>
<evidence type="ECO:0000313" key="3">
    <source>
        <dbReference type="Proteomes" id="UP001341840"/>
    </source>
</evidence>
<keyword evidence="3" id="KW-1185">Reference proteome</keyword>
<dbReference type="InterPro" id="IPR012340">
    <property type="entry name" value="NA-bd_OB-fold"/>
</dbReference>
<proteinExistence type="predicted"/>
<accession>A0ABU6WLI1</accession>
<gene>
    <name evidence="2" type="ORF">PIB30_054285</name>
</gene>
<dbReference type="PANTHER" id="PTHR47165">
    <property type="entry name" value="OS03G0429900 PROTEIN"/>
    <property type="match status" value="1"/>
</dbReference>
<feature type="domain" description="Replication protein A 70 kDa DNA-binding subunit B/D first OB fold" evidence="1">
    <location>
        <begin position="99"/>
        <end position="172"/>
    </location>
</feature>
<comment type="caution">
    <text evidence="2">The sequence shown here is derived from an EMBL/GenBank/DDBJ whole genome shotgun (WGS) entry which is preliminary data.</text>
</comment>
<dbReference type="PANTHER" id="PTHR47165:SF4">
    <property type="entry name" value="OS03G0429900 PROTEIN"/>
    <property type="match status" value="1"/>
</dbReference>
<dbReference type="Gene3D" id="2.40.50.140">
    <property type="entry name" value="Nucleic acid-binding proteins"/>
    <property type="match status" value="2"/>
</dbReference>
<dbReference type="SUPFAM" id="SSF50249">
    <property type="entry name" value="Nucleic acid-binding proteins"/>
    <property type="match status" value="2"/>
</dbReference>
<evidence type="ECO:0000259" key="1">
    <source>
        <dbReference type="Pfam" id="PF02721"/>
    </source>
</evidence>
<reference evidence="2 3" key="1">
    <citation type="journal article" date="2023" name="Plants (Basel)">
        <title>Bridging the Gap: Combining Genomics and Transcriptomics Approaches to Understand Stylosanthes scabra, an Orphan Legume from the Brazilian Caatinga.</title>
        <authorList>
            <person name="Ferreira-Neto J.R.C."/>
            <person name="da Silva M.D."/>
            <person name="Binneck E."/>
            <person name="de Melo N.F."/>
            <person name="da Silva R.H."/>
            <person name="de Melo A.L.T.M."/>
            <person name="Pandolfi V."/>
            <person name="Bustamante F.O."/>
            <person name="Brasileiro-Vidal A.C."/>
            <person name="Benko-Iseppon A.M."/>
        </authorList>
    </citation>
    <scope>NUCLEOTIDE SEQUENCE [LARGE SCALE GENOMIC DNA]</scope>
    <source>
        <tissue evidence="2">Leaves</tissue>
    </source>
</reference>